<evidence type="ECO:0000313" key="12">
    <source>
        <dbReference type="Proteomes" id="UP000002415"/>
    </source>
</evidence>
<feature type="domain" description="DUF83" evidence="10">
    <location>
        <begin position="5"/>
        <end position="162"/>
    </location>
</feature>
<dbReference type="AlphaFoldDB" id="A7HLK8"/>
<reference evidence="11 12" key="2">
    <citation type="journal article" date="2009" name="Proc. Natl. Acad. Sci. U.S.A.">
        <title>On the chimeric nature, thermophilic origin, and phylogenetic placement of the Thermotogales.</title>
        <authorList>
            <person name="Zhaxybayeva O."/>
            <person name="Swithers K.S."/>
            <person name="Lapierre P."/>
            <person name="Fournier G.P."/>
            <person name="Bickhart D.M."/>
            <person name="DeBoy R.T."/>
            <person name="Nelson K.E."/>
            <person name="Nesbo C.L."/>
            <person name="Doolittle W.F."/>
            <person name="Gogarten J.P."/>
            <person name="Noll K.M."/>
        </authorList>
    </citation>
    <scope>NUCLEOTIDE SEQUENCE [LARGE SCALE GENOMIC DNA]</scope>
    <source>
        <strain evidence="12">ATCC 35602 / DSM 5306 / Rt17-B1</strain>
    </source>
</reference>
<keyword evidence="2 9" id="KW-0479">Metal-binding</keyword>
<sequence>MDVGGTLIWYYMICKREVWLMTHEIVPDQHNENIELGRFIHEFYYRRDKKEIRFGNVVFDVLYEKGNRLIIGETKKSSKFSEASKWQLIYYLKVLKDAGISAEGVLSFPEERKKIEVKLSDEAELELGKILKDIEDIVNQPNPPKVVKNNFCKNCGYKEYCFS</sequence>
<dbReference type="EC" id="3.1.12.1" evidence="9"/>
<dbReference type="OrthoDB" id="9794720at2"/>
<keyword evidence="6 9" id="KW-0411">Iron-sulfur</keyword>
<dbReference type="EMBL" id="CP000771">
    <property type="protein sequence ID" value="ABS60791.1"/>
    <property type="molecule type" value="Genomic_DNA"/>
</dbReference>
<evidence type="ECO:0000256" key="7">
    <source>
        <dbReference type="ARBA" id="ARBA00023118"/>
    </source>
</evidence>
<dbReference type="Pfam" id="PF01930">
    <property type="entry name" value="Cas_Cas4"/>
    <property type="match status" value="1"/>
</dbReference>
<dbReference type="PANTHER" id="PTHR37168:SF2">
    <property type="entry name" value="CRISPR-ASSOCIATED EXONUCLEASE CAS4"/>
    <property type="match status" value="1"/>
</dbReference>
<proteinExistence type="inferred from homology"/>
<evidence type="ECO:0000259" key="10">
    <source>
        <dbReference type="Pfam" id="PF01930"/>
    </source>
</evidence>
<dbReference type="PANTHER" id="PTHR37168">
    <property type="entry name" value="CRISPR-ASSOCIATED EXONUCLEASE CAS4"/>
    <property type="match status" value="1"/>
</dbReference>
<dbReference type="Gene3D" id="3.90.320.10">
    <property type="match status" value="1"/>
</dbReference>
<organism evidence="11 12">
    <name type="scientific">Fervidobacterium nodosum (strain ATCC 35602 / DSM 5306 / Rt17-B1)</name>
    <dbReference type="NCBI Taxonomy" id="381764"/>
    <lineage>
        <taxon>Bacteria</taxon>
        <taxon>Thermotogati</taxon>
        <taxon>Thermotogota</taxon>
        <taxon>Thermotogae</taxon>
        <taxon>Thermotogales</taxon>
        <taxon>Fervidobacteriaceae</taxon>
        <taxon>Fervidobacterium</taxon>
    </lineage>
</organism>
<keyword evidence="8 9" id="KW-0464">Manganese</keyword>
<comment type="similarity">
    <text evidence="9">Belongs to the CRISPR-associated exonuclease Cas4 family.</text>
</comment>
<evidence type="ECO:0000313" key="11">
    <source>
        <dbReference type="EMBL" id="ABS60791.1"/>
    </source>
</evidence>
<keyword evidence="12" id="KW-1185">Reference proteome</keyword>
<dbReference type="InterPro" id="IPR011604">
    <property type="entry name" value="PDDEXK-like_dom_sf"/>
</dbReference>
<protein>
    <recommendedName>
        <fullName evidence="9">CRISPR-associated exonuclease Cas4</fullName>
        <ecNumber evidence="9">3.1.12.1</ecNumber>
    </recommendedName>
</protein>
<dbReference type="GO" id="GO:0046872">
    <property type="term" value="F:metal ion binding"/>
    <property type="evidence" value="ECO:0007669"/>
    <property type="project" value="UniProtKB-KW"/>
</dbReference>
<dbReference type="STRING" id="381764.Fnod_0941"/>
<dbReference type="InterPro" id="IPR013343">
    <property type="entry name" value="CRISPR-assoc_prot_Cas4"/>
</dbReference>
<reference evidence="11 12" key="1">
    <citation type="submission" date="2007-07" db="EMBL/GenBank/DDBJ databases">
        <title>Complete sequence of Fervidobacterium nodosum Rt17-B1.</title>
        <authorList>
            <consortium name="US DOE Joint Genome Institute"/>
            <person name="Copeland A."/>
            <person name="Lucas S."/>
            <person name="Lapidus A."/>
            <person name="Barry K."/>
            <person name="Glavina del Rio T."/>
            <person name="Dalin E."/>
            <person name="Tice H."/>
            <person name="Pitluck S."/>
            <person name="Saunders E."/>
            <person name="Brettin T."/>
            <person name="Bruce D."/>
            <person name="Detter J.C."/>
            <person name="Han C."/>
            <person name="Schmutz J."/>
            <person name="Larimer F."/>
            <person name="Land M."/>
            <person name="Hauser L."/>
            <person name="Kyrpides N."/>
            <person name="Mikhailova N."/>
            <person name="Nelson K."/>
            <person name="Gogarten J.P."/>
            <person name="Noll K."/>
            <person name="Richardson P."/>
        </authorList>
    </citation>
    <scope>NUCLEOTIDE SEQUENCE [LARGE SCALE GENOMIC DNA]</scope>
    <source>
        <strain evidence="12">ATCC 35602 / DSM 5306 / Rt17-B1</strain>
    </source>
</reference>
<accession>A7HLK8</accession>
<dbReference type="HOGENOM" id="CLU_133784_0_0_0"/>
<dbReference type="KEGG" id="fno:Fnod_0941"/>
<dbReference type="NCBIfam" id="TIGR00372">
    <property type="entry name" value="cas4"/>
    <property type="match status" value="1"/>
</dbReference>
<keyword evidence="1 9" id="KW-0540">Nuclease</keyword>
<evidence type="ECO:0000256" key="8">
    <source>
        <dbReference type="ARBA" id="ARBA00023211"/>
    </source>
</evidence>
<dbReference type="Proteomes" id="UP000002415">
    <property type="component" value="Chromosome"/>
</dbReference>
<evidence type="ECO:0000256" key="4">
    <source>
        <dbReference type="ARBA" id="ARBA00022839"/>
    </source>
</evidence>
<evidence type="ECO:0000256" key="1">
    <source>
        <dbReference type="ARBA" id="ARBA00022722"/>
    </source>
</evidence>
<keyword evidence="5 9" id="KW-0408">Iron</keyword>
<keyword evidence="3 9" id="KW-0378">Hydrolase</keyword>
<evidence type="ECO:0000256" key="3">
    <source>
        <dbReference type="ARBA" id="ARBA00022801"/>
    </source>
</evidence>
<dbReference type="GO" id="GO:0004527">
    <property type="term" value="F:exonuclease activity"/>
    <property type="evidence" value="ECO:0007669"/>
    <property type="project" value="UniProtKB-KW"/>
</dbReference>
<dbReference type="GO" id="GO:0051536">
    <property type="term" value="F:iron-sulfur cluster binding"/>
    <property type="evidence" value="ECO:0007669"/>
    <property type="project" value="UniProtKB-KW"/>
</dbReference>
<keyword evidence="7 9" id="KW-0051">Antiviral defense</keyword>
<evidence type="ECO:0000256" key="5">
    <source>
        <dbReference type="ARBA" id="ARBA00023004"/>
    </source>
</evidence>
<evidence type="ECO:0000256" key="2">
    <source>
        <dbReference type="ARBA" id="ARBA00022723"/>
    </source>
</evidence>
<dbReference type="eggNOG" id="COG1468">
    <property type="taxonomic scope" value="Bacteria"/>
</dbReference>
<dbReference type="GO" id="GO:0051607">
    <property type="term" value="P:defense response to virus"/>
    <property type="evidence" value="ECO:0007669"/>
    <property type="project" value="UniProtKB-KW"/>
</dbReference>
<comment type="function">
    <text evidence="9">CRISPR (clustered regularly interspaced short palindromic repeat) is an adaptive immune system that provides protection against mobile genetic elements (viruses, transposable elements and conjugative plasmids). CRISPR clusters contain sequences complementary to antecedent mobile elements and target invading nucleic acids. CRISPR clusters are transcribed and processed into CRISPR RNA (crRNA).</text>
</comment>
<evidence type="ECO:0000256" key="9">
    <source>
        <dbReference type="RuleBase" id="RU365022"/>
    </source>
</evidence>
<keyword evidence="4 9" id="KW-0269">Exonuclease</keyword>
<dbReference type="InterPro" id="IPR022765">
    <property type="entry name" value="Dna2/Cas4_DUF83"/>
</dbReference>
<gene>
    <name evidence="11" type="ordered locus">Fnod_0941</name>
</gene>
<evidence type="ECO:0000256" key="6">
    <source>
        <dbReference type="ARBA" id="ARBA00023014"/>
    </source>
</evidence>
<name>A7HLK8_FERNB</name>
<comment type="cofactor">
    <cofactor evidence="9">
        <name>iron-sulfur cluster</name>
        <dbReference type="ChEBI" id="CHEBI:30408"/>
    </cofactor>
</comment>
<comment type="cofactor">
    <cofactor evidence="9">
        <name>Mg(2+)</name>
        <dbReference type="ChEBI" id="CHEBI:18420"/>
    </cofactor>
    <cofactor evidence="9">
        <name>Mn(2+)</name>
        <dbReference type="ChEBI" id="CHEBI:29035"/>
    </cofactor>
    <text evidence="9">Mg(2+) or Mn(2+) required for ssDNA cleavage activity.</text>
</comment>